<reference evidence="3 4" key="1">
    <citation type="submission" date="2024-09" db="EMBL/GenBank/DDBJ databases">
        <authorList>
            <person name="Sun Q."/>
            <person name="Mori K."/>
        </authorList>
    </citation>
    <scope>NUCLEOTIDE SEQUENCE [LARGE SCALE GENOMIC DNA]</scope>
    <source>
        <strain evidence="3 4">CGMCC 1.15906</strain>
    </source>
</reference>
<gene>
    <name evidence="3" type="ORF">ACFFGN_34120</name>
</gene>
<dbReference type="CDD" id="cd05233">
    <property type="entry name" value="SDR_c"/>
    <property type="match status" value="1"/>
</dbReference>
<dbReference type="RefSeq" id="WP_380056720.1">
    <property type="nucleotide sequence ID" value="NZ_JBHLTC010000041.1"/>
</dbReference>
<dbReference type="PANTHER" id="PTHR43639">
    <property type="entry name" value="OXIDOREDUCTASE, SHORT-CHAIN DEHYDROGENASE/REDUCTASE FAMILY (AFU_ORTHOLOGUE AFUA_5G02870)"/>
    <property type="match status" value="1"/>
</dbReference>
<dbReference type="PROSITE" id="PS51257">
    <property type="entry name" value="PROKAR_LIPOPROTEIN"/>
    <property type="match status" value="1"/>
</dbReference>
<accession>A0ABV6QZX8</accession>
<dbReference type="InterPro" id="IPR002347">
    <property type="entry name" value="SDR_fam"/>
</dbReference>
<evidence type="ECO:0000313" key="3">
    <source>
        <dbReference type="EMBL" id="MFC0629152.1"/>
    </source>
</evidence>
<dbReference type="SUPFAM" id="SSF51735">
    <property type="entry name" value="NAD(P)-binding Rossmann-fold domains"/>
    <property type="match status" value="1"/>
</dbReference>
<dbReference type="Gene3D" id="3.40.50.720">
    <property type="entry name" value="NAD(P)-binding Rossmann-like Domain"/>
    <property type="match status" value="1"/>
</dbReference>
<dbReference type="Pfam" id="PF13561">
    <property type="entry name" value="adh_short_C2"/>
    <property type="match status" value="1"/>
</dbReference>
<evidence type="ECO:0000256" key="2">
    <source>
        <dbReference type="ARBA" id="ARBA00023002"/>
    </source>
</evidence>
<dbReference type="EMBL" id="JBHLTC010000041">
    <property type="protein sequence ID" value="MFC0629152.1"/>
    <property type="molecule type" value="Genomic_DNA"/>
</dbReference>
<proteinExistence type="inferred from homology"/>
<name>A0ABV6QZX8_9ACTN</name>
<protein>
    <submittedName>
        <fullName evidence="3">SDR family NAD(P)-dependent oxidoreductase</fullName>
        <ecNumber evidence="3">1.1.1.-</ecNumber>
    </submittedName>
</protein>
<comment type="caution">
    <text evidence="3">The sequence shown here is derived from an EMBL/GenBank/DDBJ whole genome shotgun (WGS) entry which is preliminary data.</text>
</comment>
<dbReference type="Proteomes" id="UP001589890">
    <property type="component" value="Unassembled WGS sequence"/>
</dbReference>
<dbReference type="GO" id="GO:0016491">
    <property type="term" value="F:oxidoreductase activity"/>
    <property type="evidence" value="ECO:0007669"/>
    <property type="project" value="UniProtKB-KW"/>
</dbReference>
<sequence length="246" mass="25222">MGEHQRIAVVTGAGGGIGAACAIALAGQYDVTLCVDRDIARAQATAHAIGPRGLVLQADAGDPEFGPLVAAEVARHGRTAVVVHALAYEEHASATELTRESMMRSLTLGPVAAFSLFQACATDGAALIAIGSLHEHAAFRNCLGYNAAHGALGQVVRSLAHEWAPRGIRVNAVVPGWIETPGERDLYGAEHLAKASAGLPFGKLGTPEQVAEAVAFVAGASYMSGSFVTVDGALSVSLARLPGEPR</sequence>
<keyword evidence="2 3" id="KW-0560">Oxidoreductase</keyword>
<evidence type="ECO:0000256" key="1">
    <source>
        <dbReference type="ARBA" id="ARBA00006484"/>
    </source>
</evidence>
<keyword evidence="4" id="KW-1185">Reference proteome</keyword>
<comment type="similarity">
    <text evidence="1">Belongs to the short-chain dehydrogenases/reductases (SDR) family.</text>
</comment>
<dbReference type="PANTHER" id="PTHR43639:SF1">
    <property type="entry name" value="SHORT-CHAIN DEHYDROGENASE_REDUCTASE FAMILY PROTEIN"/>
    <property type="match status" value="1"/>
</dbReference>
<evidence type="ECO:0000313" key="4">
    <source>
        <dbReference type="Proteomes" id="UP001589890"/>
    </source>
</evidence>
<organism evidence="3 4">
    <name type="scientific">Kribbella deserti</name>
    <dbReference type="NCBI Taxonomy" id="1926257"/>
    <lineage>
        <taxon>Bacteria</taxon>
        <taxon>Bacillati</taxon>
        <taxon>Actinomycetota</taxon>
        <taxon>Actinomycetes</taxon>
        <taxon>Propionibacteriales</taxon>
        <taxon>Kribbellaceae</taxon>
        <taxon>Kribbella</taxon>
    </lineage>
</organism>
<dbReference type="EC" id="1.1.1.-" evidence="3"/>
<dbReference type="InterPro" id="IPR036291">
    <property type="entry name" value="NAD(P)-bd_dom_sf"/>
</dbReference>
<dbReference type="PRINTS" id="PR00081">
    <property type="entry name" value="GDHRDH"/>
</dbReference>